<dbReference type="InterPro" id="IPR001387">
    <property type="entry name" value="Cro/C1-type_HTH"/>
</dbReference>
<dbReference type="GO" id="GO:0003700">
    <property type="term" value="F:DNA-binding transcription factor activity"/>
    <property type="evidence" value="ECO:0007669"/>
    <property type="project" value="TreeGrafter"/>
</dbReference>
<dbReference type="RefSeq" id="WP_088066135.1">
    <property type="nucleotide sequence ID" value="NZ_MOOV01000082.1"/>
</dbReference>
<dbReference type="SMART" id="SM00530">
    <property type="entry name" value="HTH_XRE"/>
    <property type="match status" value="1"/>
</dbReference>
<dbReference type="InterPro" id="IPR010982">
    <property type="entry name" value="Lambda_DNA-bd_dom_sf"/>
</dbReference>
<organism evidence="3 4">
    <name type="scientific">Bacillus thuringiensis subsp. medellin</name>
    <dbReference type="NCBI Taxonomy" id="79672"/>
    <lineage>
        <taxon>Bacteria</taxon>
        <taxon>Bacillati</taxon>
        <taxon>Bacillota</taxon>
        <taxon>Bacilli</taxon>
        <taxon>Bacillales</taxon>
        <taxon>Bacillaceae</taxon>
        <taxon>Bacillus</taxon>
        <taxon>Bacillus cereus group</taxon>
    </lineage>
</organism>
<dbReference type="AlphaFoldDB" id="A0A9X6RHY8"/>
<sequence>MATLGEKIKALRKEKRLTQIELVGTELTKSMLSQIENGKAAPSMKTLQYLASKLECEASFLLEEDNEEAAGLLPKMEQAIKNKRFEEVYHTLLPIIQKELPPTISTARLYKHFVSAAFYKEDYNVHSYIEKAGVIFQKYALYRENTQTSVMLCNVLLTQKKYKGCLKLLESIRKDYEAKQLEMDFIIQIELFLYEAMVLLMQGKYKDCEKVCLQALEFFKKNQVYYKTSEVYKILAYQKVLVADRDKYLYYINKLEQFAIFTEDTVLNANIEILKAYYYSAIMNEYTSALEHLKLFRQKLRNEPTVIEYGLYYVEKGKALYGLKQYKEALEALKQVTIPKHMLHPLDKEWMIAGGAYRALCYMELKDKQRALQEAKKAFHAIQEFSSSIFTVFIKETLQRIKKL</sequence>
<dbReference type="GO" id="GO:0003677">
    <property type="term" value="F:DNA binding"/>
    <property type="evidence" value="ECO:0007669"/>
    <property type="project" value="UniProtKB-KW"/>
</dbReference>
<feature type="domain" description="HTH cro/C1-type" evidence="2">
    <location>
        <begin position="8"/>
        <end position="61"/>
    </location>
</feature>
<name>A0A9X6RHY8_BACTV</name>
<dbReference type="InterPro" id="IPR050807">
    <property type="entry name" value="TransReg_Diox_bact_type"/>
</dbReference>
<dbReference type="GO" id="GO:0005829">
    <property type="term" value="C:cytosol"/>
    <property type="evidence" value="ECO:0007669"/>
    <property type="project" value="TreeGrafter"/>
</dbReference>
<dbReference type="PANTHER" id="PTHR46797:SF1">
    <property type="entry name" value="METHYLPHOSPHONATE SYNTHASE"/>
    <property type="match status" value="1"/>
</dbReference>
<gene>
    <name evidence="3" type="ORF">BK784_08845</name>
</gene>
<reference evidence="3 4" key="1">
    <citation type="submission" date="2016-10" db="EMBL/GenBank/DDBJ databases">
        <title>Comparative genomics of Bacillus thuringiensis reveals a path to pathogens against multiple invertebrate hosts.</title>
        <authorList>
            <person name="Zheng J."/>
            <person name="Gao Q."/>
            <person name="Liu H."/>
            <person name="Peng D."/>
            <person name="Ruan L."/>
            <person name="Sun M."/>
        </authorList>
    </citation>
    <scope>NUCLEOTIDE SEQUENCE [LARGE SCALE GENOMIC DNA]</scope>
    <source>
        <strain evidence="3">T30001</strain>
    </source>
</reference>
<evidence type="ECO:0000313" key="4">
    <source>
        <dbReference type="Proteomes" id="UP000195160"/>
    </source>
</evidence>
<dbReference type="Gene3D" id="1.25.40.10">
    <property type="entry name" value="Tetratricopeptide repeat domain"/>
    <property type="match status" value="2"/>
</dbReference>
<dbReference type="PROSITE" id="PS50943">
    <property type="entry name" value="HTH_CROC1"/>
    <property type="match status" value="1"/>
</dbReference>
<keyword evidence="1" id="KW-0238">DNA-binding</keyword>
<proteinExistence type="predicted"/>
<dbReference type="CDD" id="cd00093">
    <property type="entry name" value="HTH_XRE"/>
    <property type="match status" value="1"/>
</dbReference>
<comment type="caution">
    <text evidence="3">The sequence shown here is derived from an EMBL/GenBank/DDBJ whole genome shotgun (WGS) entry which is preliminary data.</text>
</comment>
<dbReference type="SUPFAM" id="SSF47413">
    <property type="entry name" value="lambda repressor-like DNA-binding domains"/>
    <property type="match status" value="1"/>
</dbReference>
<dbReference type="SUPFAM" id="SSF48452">
    <property type="entry name" value="TPR-like"/>
    <property type="match status" value="1"/>
</dbReference>
<dbReference type="Pfam" id="PF01381">
    <property type="entry name" value="HTH_3"/>
    <property type="match status" value="1"/>
</dbReference>
<dbReference type="InterPro" id="IPR011990">
    <property type="entry name" value="TPR-like_helical_dom_sf"/>
</dbReference>
<evidence type="ECO:0000259" key="2">
    <source>
        <dbReference type="PROSITE" id="PS50943"/>
    </source>
</evidence>
<evidence type="ECO:0000256" key="1">
    <source>
        <dbReference type="ARBA" id="ARBA00023125"/>
    </source>
</evidence>
<protein>
    <submittedName>
        <fullName evidence="3">Transcriptional regulator</fullName>
    </submittedName>
</protein>
<evidence type="ECO:0000313" key="3">
    <source>
        <dbReference type="EMBL" id="OUC02593.1"/>
    </source>
</evidence>
<accession>A0A9X6RHY8</accession>
<dbReference type="PANTHER" id="PTHR46797">
    <property type="entry name" value="HTH-TYPE TRANSCRIPTIONAL REGULATOR"/>
    <property type="match status" value="1"/>
</dbReference>
<dbReference type="EMBL" id="MOOV01000082">
    <property type="protein sequence ID" value="OUC02593.1"/>
    <property type="molecule type" value="Genomic_DNA"/>
</dbReference>
<dbReference type="Proteomes" id="UP000195160">
    <property type="component" value="Unassembled WGS sequence"/>
</dbReference>